<dbReference type="EMBL" id="JALDAX010000020">
    <property type="protein sequence ID" value="MCI3245235.1"/>
    <property type="molecule type" value="Genomic_DNA"/>
</dbReference>
<keyword evidence="2" id="KW-1185">Reference proteome</keyword>
<accession>A0ABS9XT42</accession>
<comment type="caution">
    <text evidence="1">The sequence shown here is derived from an EMBL/GenBank/DDBJ whole genome shotgun (WGS) entry which is preliminary data.</text>
</comment>
<reference evidence="1" key="1">
    <citation type="submission" date="2022-03" db="EMBL/GenBank/DDBJ databases">
        <title>Streptomyces 7R015 and 7R016 isolated from Barleria lupulina in Thailand.</title>
        <authorList>
            <person name="Kanchanasin P."/>
            <person name="Phongsopitanun W."/>
            <person name="Tanasupawat S."/>
        </authorList>
    </citation>
    <scope>NUCLEOTIDE SEQUENCE</scope>
    <source>
        <strain evidence="1">7R016</strain>
    </source>
</reference>
<dbReference type="RefSeq" id="WP_242712917.1">
    <property type="nucleotide sequence ID" value="NZ_JALDAX010000020.1"/>
</dbReference>
<evidence type="ECO:0008006" key="3">
    <source>
        <dbReference type="Google" id="ProtNLM"/>
    </source>
</evidence>
<evidence type="ECO:0000313" key="1">
    <source>
        <dbReference type="EMBL" id="MCI3245235.1"/>
    </source>
</evidence>
<sequence length="195" mass="21321">MESTADWTECRVALPPLQNWLVLDLATEDPEAWARALADEHLDSAARPEWREAFTADLLWYWGAARRQGALCAALLAPADGAVMASCTVRELRVPPELLSRAALRAEVEQAEGPFFGEQTLDEVDLPLGPALRVHRLEPTDPESDSGGVLEGVAHYVLPSGHATALECRLLWSTLGFGEELEKVADELARSLQLV</sequence>
<name>A0ABS9XT42_9ACTN</name>
<evidence type="ECO:0000313" key="2">
    <source>
        <dbReference type="Proteomes" id="UP001165270"/>
    </source>
</evidence>
<gene>
    <name evidence="1" type="ORF">MQN93_36545</name>
</gene>
<dbReference type="Proteomes" id="UP001165270">
    <property type="component" value="Unassembled WGS sequence"/>
</dbReference>
<organism evidence="1 2">
    <name type="scientific">Streptomyces spinosisporus</name>
    <dbReference type="NCBI Taxonomy" id="2927582"/>
    <lineage>
        <taxon>Bacteria</taxon>
        <taxon>Bacillati</taxon>
        <taxon>Actinomycetota</taxon>
        <taxon>Actinomycetes</taxon>
        <taxon>Kitasatosporales</taxon>
        <taxon>Streptomycetaceae</taxon>
        <taxon>Streptomyces</taxon>
    </lineage>
</organism>
<proteinExistence type="predicted"/>
<protein>
    <recommendedName>
        <fullName evidence="3">GNAT family N-acetyltransferase</fullName>
    </recommendedName>
</protein>